<dbReference type="Gene3D" id="3.40.1280.10">
    <property type="match status" value="1"/>
</dbReference>
<dbReference type="Proteomes" id="UP000027590">
    <property type="component" value="Unassembled WGS sequence"/>
</dbReference>
<reference evidence="6 8" key="1">
    <citation type="journal article" date="2014" name="Genome Biol. Evol.">
        <title>Acetic acid bacteria genomes reveal functional traits for adaptation to life in insect guts.</title>
        <authorList>
            <person name="Chouaia B."/>
            <person name="Gaiarsa S."/>
            <person name="Crotti E."/>
            <person name="Comandatore F."/>
            <person name="Degli Esposti M."/>
            <person name="Ricci I."/>
            <person name="Alma A."/>
            <person name="Favia G."/>
            <person name="Bandi C."/>
            <person name="Daffonchio D."/>
        </authorList>
    </citation>
    <scope>NUCLEOTIDE SEQUENCE [LARGE SCALE GENOMIC DNA]</scope>
    <source>
        <strain evidence="6">AM168</strain>
        <strain evidence="8">AM169</strain>
    </source>
</reference>
<reference evidence="6 8" key="2">
    <citation type="journal article" date="2014" name="PLoS ONE">
        <title>Evolution of mitochondria reconstructed from the energy metabolism of living bacteria.</title>
        <authorList>
            <person name="Degli Esposti M."/>
            <person name="Chouaia B."/>
            <person name="Comandatore F."/>
            <person name="Crotti E."/>
            <person name="Sassera D."/>
            <person name="Lievens P.M."/>
            <person name="Daffonchio D."/>
            <person name="Bandi C."/>
        </authorList>
    </citation>
    <scope>NUCLEOTIDE SEQUENCE [LARGE SCALE GENOMIC DNA]</scope>
    <source>
        <strain evidence="6">AM168</strain>
        <strain evidence="8">AM169</strain>
    </source>
</reference>
<comment type="caution">
    <text evidence="5">Lacks conserved residue(s) required for the propagation of feature annotation.</text>
</comment>
<evidence type="ECO:0000256" key="3">
    <source>
        <dbReference type="ARBA" id="ARBA00022691"/>
    </source>
</evidence>
<keyword evidence="9" id="KW-1185">Reference proteome</keyword>
<keyword evidence="3 5" id="KW-0949">S-adenosyl-L-methionine</keyword>
<dbReference type="PANTHER" id="PTHR33603:SF1">
    <property type="entry name" value="RIBOSOMAL RNA LARGE SUBUNIT METHYLTRANSFERASE H"/>
    <property type="match status" value="1"/>
</dbReference>
<evidence type="ECO:0000256" key="4">
    <source>
        <dbReference type="ARBA" id="ARBA00038303"/>
    </source>
</evidence>
<evidence type="ECO:0000313" key="9">
    <source>
        <dbReference type="Proteomes" id="UP000237218"/>
    </source>
</evidence>
<sequence length="151" mass="16641">MKLIAVGKLKAGPERELLERYCARLRPKLEIVEVAQGRGAPAELKRREADSLLAACPDNAFLVAMDEGGRLLDSPAFSSRLQTWQESGRPVCFMIGGAEGFDAAILQRADAVFSLGKLTWPHMLVRVMLAEQLFRAQSIQTGHPYHKAGRP</sequence>
<dbReference type="RefSeq" id="WP_043559281.1">
    <property type="nucleotide sequence ID" value="NZ_CBLY010000004.1"/>
</dbReference>
<dbReference type="InterPro" id="IPR029026">
    <property type="entry name" value="tRNA_m1G_MTases_N"/>
</dbReference>
<accession>A0A7U7J0X2</accession>
<keyword evidence="5" id="KW-0963">Cytoplasm</keyword>
<reference evidence="7 9" key="3">
    <citation type="submission" date="2018-02" db="EMBL/GenBank/DDBJ databases">
        <title>Draft genome sequences of four Parasaccharibacter apium strains isolated from honey bees.</title>
        <authorList>
            <person name="Corby-Harris V.L."/>
            <person name="Anderson K.E."/>
        </authorList>
    </citation>
    <scope>NUCLEOTIDE SEQUENCE [LARGE SCALE GENOMIC DNA]</scope>
    <source>
        <strain evidence="7 9">B8</strain>
    </source>
</reference>
<dbReference type="OrthoDB" id="9806643at2"/>
<feature type="binding site" evidence="5">
    <location>
        <position position="96"/>
    </location>
    <ligand>
        <name>S-adenosyl-L-methionine</name>
        <dbReference type="ChEBI" id="CHEBI:59789"/>
    </ligand>
</feature>
<dbReference type="SUPFAM" id="SSF75217">
    <property type="entry name" value="alpha/beta knot"/>
    <property type="match status" value="1"/>
</dbReference>
<comment type="subunit">
    <text evidence="5">Homodimer.</text>
</comment>
<dbReference type="EC" id="2.1.1.177" evidence="5"/>
<evidence type="ECO:0000313" key="7">
    <source>
        <dbReference type="EMBL" id="POS65189.1"/>
    </source>
</evidence>
<feature type="binding site" evidence="5">
    <location>
        <begin position="115"/>
        <end position="120"/>
    </location>
    <ligand>
        <name>S-adenosyl-L-methionine</name>
        <dbReference type="ChEBI" id="CHEBI:59789"/>
    </ligand>
</feature>
<comment type="catalytic activity">
    <reaction evidence="5">
        <text>pseudouridine(1915) in 23S rRNA + S-adenosyl-L-methionine = N(3)-methylpseudouridine(1915) in 23S rRNA + S-adenosyl-L-homocysteine + H(+)</text>
        <dbReference type="Rhea" id="RHEA:42752"/>
        <dbReference type="Rhea" id="RHEA-COMP:10221"/>
        <dbReference type="Rhea" id="RHEA-COMP:10222"/>
        <dbReference type="ChEBI" id="CHEBI:15378"/>
        <dbReference type="ChEBI" id="CHEBI:57856"/>
        <dbReference type="ChEBI" id="CHEBI:59789"/>
        <dbReference type="ChEBI" id="CHEBI:65314"/>
        <dbReference type="ChEBI" id="CHEBI:74486"/>
        <dbReference type="EC" id="2.1.1.177"/>
    </reaction>
</comment>
<dbReference type="InterPro" id="IPR003742">
    <property type="entry name" value="RlmH-like"/>
</dbReference>
<dbReference type="InterPro" id="IPR029028">
    <property type="entry name" value="Alpha/beta_knot_MTases"/>
</dbReference>
<comment type="similarity">
    <text evidence="4 5">Belongs to the RNA methyltransferase RlmH family.</text>
</comment>
<evidence type="ECO:0000256" key="2">
    <source>
        <dbReference type="ARBA" id="ARBA00022679"/>
    </source>
</evidence>
<dbReference type="AlphaFoldDB" id="A0A7U7J0X2"/>
<protein>
    <recommendedName>
        <fullName evidence="5">Ribosomal RNA large subunit methyltransferase H</fullName>
        <ecNumber evidence="5">2.1.1.177</ecNumber>
    </recommendedName>
    <alternativeName>
        <fullName evidence="5">23S rRNA (pseudouridine1915-N3)-methyltransferase</fullName>
    </alternativeName>
    <alternativeName>
        <fullName evidence="5">23S rRNA m3Psi1915 methyltransferase</fullName>
    </alternativeName>
    <alternativeName>
        <fullName evidence="5">rRNA (pseudouridine-N3-)-methyltransferase RlmH</fullName>
    </alternativeName>
</protein>
<proteinExistence type="inferred from homology"/>
<dbReference type="HAMAP" id="MF_00658">
    <property type="entry name" value="23SrRNA_methyltr_H"/>
    <property type="match status" value="1"/>
</dbReference>
<comment type="subcellular location">
    <subcellularLocation>
        <location evidence="5">Cytoplasm</location>
    </subcellularLocation>
</comment>
<evidence type="ECO:0000256" key="1">
    <source>
        <dbReference type="ARBA" id="ARBA00022603"/>
    </source>
</evidence>
<evidence type="ECO:0000313" key="6">
    <source>
        <dbReference type="EMBL" id="CDG33502.1"/>
    </source>
</evidence>
<dbReference type="GO" id="GO:0005737">
    <property type="term" value="C:cytoplasm"/>
    <property type="evidence" value="ECO:0007669"/>
    <property type="project" value="UniProtKB-SubCell"/>
</dbReference>
<gene>
    <name evidence="5" type="primary">rlmH</name>
    <name evidence="7" type="ORF">ASQ42_00915</name>
    <name evidence="6" type="ORF">SACS_0764</name>
</gene>
<evidence type="ECO:0000256" key="5">
    <source>
        <dbReference type="HAMAP-Rule" id="MF_00658"/>
    </source>
</evidence>
<keyword evidence="5" id="KW-0698">rRNA processing</keyword>
<comment type="caution">
    <text evidence="6">The sequence shown here is derived from an EMBL/GenBank/DDBJ whole genome shotgun (WGS) entry which is preliminary data.</text>
</comment>
<name>A0A7U7J0X2_9PROT</name>
<dbReference type="EMBL" id="CBLY010000004">
    <property type="protein sequence ID" value="CDG33502.1"/>
    <property type="molecule type" value="Genomic_DNA"/>
</dbReference>
<dbReference type="Pfam" id="PF02590">
    <property type="entry name" value="SPOUT_MTase"/>
    <property type="match status" value="1"/>
</dbReference>
<keyword evidence="2 5" id="KW-0808">Transferase</keyword>
<comment type="function">
    <text evidence="5">Specifically methylates the pseudouridine at position 1915 (m3Psi1915) in 23S rRNA.</text>
</comment>
<keyword evidence="1 5" id="KW-0489">Methyltransferase</keyword>
<dbReference type="PANTHER" id="PTHR33603">
    <property type="entry name" value="METHYLTRANSFERASE"/>
    <property type="match status" value="1"/>
</dbReference>
<dbReference type="PIRSF" id="PIRSF004505">
    <property type="entry name" value="MT_bac"/>
    <property type="match status" value="1"/>
</dbReference>
<organism evidence="6 8">
    <name type="scientific">Parasaccharibacter apium</name>
    <dbReference type="NCBI Taxonomy" id="1510841"/>
    <lineage>
        <taxon>Bacteria</taxon>
        <taxon>Pseudomonadati</taxon>
        <taxon>Pseudomonadota</taxon>
        <taxon>Alphaproteobacteria</taxon>
        <taxon>Acetobacterales</taxon>
        <taxon>Acetobacteraceae</taxon>
        <taxon>Parasaccharibacter</taxon>
    </lineage>
</organism>
<dbReference type="EMBL" id="LMYI01000001">
    <property type="protein sequence ID" value="POS65189.1"/>
    <property type="molecule type" value="Genomic_DNA"/>
</dbReference>
<dbReference type="Proteomes" id="UP000237218">
    <property type="component" value="Unassembled WGS sequence"/>
</dbReference>
<evidence type="ECO:0000313" key="8">
    <source>
        <dbReference type="Proteomes" id="UP000027590"/>
    </source>
</evidence>
<dbReference type="GO" id="GO:0070038">
    <property type="term" value="F:rRNA (pseudouridine-N3-)-methyltransferase activity"/>
    <property type="evidence" value="ECO:0007669"/>
    <property type="project" value="UniProtKB-UniRule"/>
</dbReference>
<dbReference type="CDD" id="cd18081">
    <property type="entry name" value="RlmH-like"/>
    <property type="match status" value="1"/>
</dbReference>